<dbReference type="InterPro" id="IPR014854">
    <property type="entry name" value="Nse4_C"/>
</dbReference>
<dbReference type="InterPro" id="IPR027786">
    <property type="entry name" value="Nse4/EID"/>
</dbReference>
<dbReference type="OrthoDB" id="361242at2759"/>
<gene>
    <name evidence="12" type="ORF">CROQUDRAFT_717782</name>
</gene>
<evidence type="ECO:0000256" key="9">
    <source>
        <dbReference type="SAM" id="MobiDB-lite"/>
    </source>
</evidence>
<dbReference type="Pfam" id="PF08743">
    <property type="entry name" value="Nse4_C"/>
    <property type="match status" value="1"/>
</dbReference>
<dbReference type="Pfam" id="PF15412">
    <property type="entry name" value="Nse4-Nse3_bdg"/>
    <property type="match status" value="1"/>
</dbReference>
<comment type="function">
    <text evidence="7">Component of the SMC5-SMC6 complex, that promotes sister chromatid alignment after DNA damage and facilitates double-stranded DNA breaks (DSBs) repair via homologous recombination between sister chromatids.</text>
</comment>
<dbReference type="GO" id="GO:0030915">
    <property type="term" value="C:Smc5-Smc6 complex"/>
    <property type="evidence" value="ECO:0007669"/>
    <property type="project" value="UniProtKB-UniRule"/>
</dbReference>
<organism evidence="12 13">
    <name type="scientific">Cronartium quercuum f. sp. fusiforme G11</name>
    <dbReference type="NCBI Taxonomy" id="708437"/>
    <lineage>
        <taxon>Eukaryota</taxon>
        <taxon>Fungi</taxon>
        <taxon>Dikarya</taxon>
        <taxon>Basidiomycota</taxon>
        <taxon>Pucciniomycotina</taxon>
        <taxon>Pucciniomycetes</taxon>
        <taxon>Pucciniales</taxon>
        <taxon>Coleosporiaceae</taxon>
        <taxon>Cronartium</taxon>
    </lineage>
</organism>
<comment type="subcellular location">
    <subcellularLocation>
        <location evidence="1 7">Nucleus</location>
    </subcellularLocation>
</comment>
<evidence type="ECO:0000256" key="1">
    <source>
        <dbReference type="ARBA" id="ARBA00004123"/>
    </source>
</evidence>
<keyword evidence="5 7" id="KW-0234">DNA repair</keyword>
<evidence type="ECO:0000256" key="7">
    <source>
        <dbReference type="RuleBase" id="RU365071"/>
    </source>
</evidence>
<feature type="domain" description="Nse4/EID protein Nse3/MAGE-binding" evidence="11">
    <location>
        <begin position="99"/>
        <end position="138"/>
    </location>
</feature>
<keyword evidence="8" id="KW-0175">Coiled coil</keyword>
<feature type="compositionally biased region" description="Polar residues" evidence="9">
    <location>
        <begin position="1"/>
        <end position="14"/>
    </location>
</feature>
<reference evidence="12" key="1">
    <citation type="submission" date="2013-11" db="EMBL/GenBank/DDBJ databases">
        <title>Genome sequence of the fusiform rust pathogen reveals effectors for host alternation and coevolution with pine.</title>
        <authorList>
            <consortium name="DOE Joint Genome Institute"/>
            <person name="Smith K."/>
            <person name="Pendleton A."/>
            <person name="Kubisiak T."/>
            <person name="Anderson C."/>
            <person name="Salamov A."/>
            <person name="Aerts A."/>
            <person name="Riley R."/>
            <person name="Clum A."/>
            <person name="Lindquist E."/>
            <person name="Ence D."/>
            <person name="Campbell M."/>
            <person name="Kronenberg Z."/>
            <person name="Feau N."/>
            <person name="Dhillon B."/>
            <person name="Hamelin R."/>
            <person name="Burleigh J."/>
            <person name="Smith J."/>
            <person name="Yandell M."/>
            <person name="Nelson C."/>
            <person name="Grigoriev I."/>
            <person name="Davis J."/>
        </authorList>
    </citation>
    <scope>NUCLEOTIDE SEQUENCE</scope>
    <source>
        <strain evidence="12">G11</strain>
    </source>
</reference>
<feature type="domain" description="Non-structural maintenance of chromosome element 4 C-terminal" evidence="10">
    <location>
        <begin position="219"/>
        <end position="309"/>
    </location>
</feature>
<evidence type="ECO:0000259" key="10">
    <source>
        <dbReference type="Pfam" id="PF08743"/>
    </source>
</evidence>
<dbReference type="Proteomes" id="UP000886653">
    <property type="component" value="Unassembled WGS sequence"/>
</dbReference>
<dbReference type="AlphaFoldDB" id="A0A9P6NAW7"/>
<sequence length="329" mass="37212">MSPSRTTGGNQVNGTMERAPSQAGDDIMLLSDDGSEGQAEHAPILQTRANKAFEAAQSREAQQAAKKALREAEKRVAKMQEDPKRLPSVHNPGLAAHESQMLTTLAQITSDQARNLKTDVEVLETNEFINNLTKLLRKRLNYHEYVHLIDWEKAGQRLMKYSRQAPTMDLMYGPMSLKRRAHKKVSRKTKVEKDESQLRVPKPMEKSFKEVTQDGQLELNSFEFFINPRSFSQTVENLFLLSFLIQDGRAAIEIEDANGKTLEFPIIVLQKLATIRDCQAGARRKQLILEIDMEDWEEAIRIYGLEGALIPDRGGTRTTELLEAVHTPS</sequence>
<keyword evidence="6 7" id="KW-0539">Nucleus</keyword>
<protein>
    <recommendedName>
        <fullName evidence="7">Non-structural maintenance of chromosomes element 4</fullName>
    </recommendedName>
</protein>
<evidence type="ECO:0000256" key="5">
    <source>
        <dbReference type="ARBA" id="ARBA00023204"/>
    </source>
</evidence>
<dbReference type="InterPro" id="IPR029225">
    <property type="entry name" value="Nse4_Nse3-bd"/>
</dbReference>
<dbReference type="PANTHER" id="PTHR16140:SF0">
    <property type="entry name" value="NON-STRUCTURAL MAINTENANCE OF CHROMOSOMES ELEMENT 4"/>
    <property type="match status" value="1"/>
</dbReference>
<evidence type="ECO:0000259" key="11">
    <source>
        <dbReference type="Pfam" id="PF15412"/>
    </source>
</evidence>
<evidence type="ECO:0000313" key="12">
    <source>
        <dbReference type="EMBL" id="KAG0142242.1"/>
    </source>
</evidence>
<feature type="region of interest" description="Disordered" evidence="9">
    <location>
        <begin position="1"/>
        <end position="41"/>
    </location>
</feature>
<comment type="subunit">
    <text evidence="7">Component of the SMC5-SMC6 complex.</text>
</comment>
<dbReference type="EMBL" id="MU167355">
    <property type="protein sequence ID" value="KAG0142242.1"/>
    <property type="molecule type" value="Genomic_DNA"/>
</dbReference>
<dbReference type="GO" id="GO:0005634">
    <property type="term" value="C:nucleus"/>
    <property type="evidence" value="ECO:0007669"/>
    <property type="project" value="UniProtKB-SubCell"/>
</dbReference>
<feature type="coiled-coil region" evidence="8">
    <location>
        <begin position="55"/>
        <end position="82"/>
    </location>
</feature>
<dbReference type="GO" id="GO:0006310">
    <property type="term" value="P:DNA recombination"/>
    <property type="evidence" value="ECO:0007669"/>
    <property type="project" value="UniProtKB-UniRule"/>
</dbReference>
<evidence type="ECO:0000256" key="2">
    <source>
        <dbReference type="ARBA" id="ARBA00008997"/>
    </source>
</evidence>
<name>A0A9P6NAW7_9BASI</name>
<keyword evidence="13" id="KW-1185">Reference proteome</keyword>
<keyword evidence="3 7" id="KW-0227">DNA damage</keyword>
<evidence type="ECO:0000256" key="8">
    <source>
        <dbReference type="SAM" id="Coils"/>
    </source>
</evidence>
<evidence type="ECO:0000256" key="4">
    <source>
        <dbReference type="ARBA" id="ARBA00023172"/>
    </source>
</evidence>
<dbReference type="PANTHER" id="PTHR16140">
    <property type="entry name" value="NON-STRUCTURAL MAINTENANCE OF CHROMOSOMES ELEMENT 4"/>
    <property type="match status" value="1"/>
</dbReference>
<evidence type="ECO:0000256" key="6">
    <source>
        <dbReference type="ARBA" id="ARBA00023242"/>
    </source>
</evidence>
<comment type="caution">
    <text evidence="12">The sequence shown here is derived from an EMBL/GenBank/DDBJ whole genome shotgun (WGS) entry which is preliminary data.</text>
</comment>
<evidence type="ECO:0000313" key="13">
    <source>
        <dbReference type="Proteomes" id="UP000886653"/>
    </source>
</evidence>
<evidence type="ECO:0000256" key="3">
    <source>
        <dbReference type="ARBA" id="ARBA00022763"/>
    </source>
</evidence>
<comment type="similarity">
    <text evidence="2 7">Belongs to the NSE4 family.</text>
</comment>
<proteinExistence type="inferred from homology"/>
<accession>A0A9P6NAW7</accession>
<keyword evidence="4 7" id="KW-0233">DNA recombination</keyword>
<dbReference type="GO" id="GO:0006281">
    <property type="term" value="P:DNA repair"/>
    <property type="evidence" value="ECO:0007669"/>
    <property type="project" value="UniProtKB-UniRule"/>
</dbReference>